<comment type="caution">
    <text evidence="1">The sequence shown here is derived from an EMBL/GenBank/DDBJ whole genome shotgun (WGS) entry which is preliminary data.</text>
</comment>
<reference evidence="1" key="2">
    <citation type="submission" date="2021-09" db="EMBL/GenBank/DDBJ databases">
        <authorList>
            <person name="Jia N."/>
            <person name="Wang J."/>
            <person name="Shi W."/>
            <person name="Du L."/>
            <person name="Sun Y."/>
            <person name="Zhan W."/>
            <person name="Jiang J."/>
            <person name="Wang Q."/>
            <person name="Zhang B."/>
            <person name="Ji P."/>
            <person name="Sakyi L.B."/>
            <person name="Cui X."/>
            <person name="Yuan T."/>
            <person name="Jiang B."/>
            <person name="Yang W."/>
            <person name="Lam T.T.-Y."/>
            <person name="Chang Q."/>
            <person name="Ding S."/>
            <person name="Wang X."/>
            <person name="Zhu J."/>
            <person name="Ruan X."/>
            <person name="Zhao L."/>
            <person name="Wei J."/>
            <person name="Que T."/>
            <person name="Du C."/>
            <person name="Cheng J."/>
            <person name="Dai P."/>
            <person name="Han X."/>
            <person name="Huang E."/>
            <person name="Gao Y."/>
            <person name="Liu J."/>
            <person name="Shao H."/>
            <person name="Ye R."/>
            <person name="Li L."/>
            <person name="Wei W."/>
            <person name="Wang X."/>
            <person name="Wang C."/>
            <person name="Huo Q."/>
            <person name="Li W."/>
            <person name="Guo W."/>
            <person name="Chen H."/>
            <person name="Chen S."/>
            <person name="Zhou L."/>
            <person name="Zhou L."/>
            <person name="Ni X."/>
            <person name="Tian J."/>
            <person name="Zhou Y."/>
            <person name="Sheng Y."/>
            <person name="Liu T."/>
            <person name="Pan Y."/>
            <person name="Xia L."/>
            <person name="Li J."/>
            <person name="Zhao F."/>
            <person name="Cao W."/>
        </authorList>
    </citation>
    <scope>NUCLEOTIDE SEQUENCE</scope>
    <source>
        <strain evidence="1">Rsan-2018</strain>
        <tissue evidence="1">Larvae</tissue>
    </source>
</reference>
<dbReference type="Proteomes" id="UP000821837">
    <property type="component" value="Chromosome 1"/>
</dbReference>
<name>A0A9D4TAB4_RHISA</name>
<reference evidence="1" key="1">
    <citation type="journal article" date="2020" name="Cell">
        <title>Large-Scale Comparative Analyses of Tick Genomes Elucidate Their Genetic Diversity and Vector Capacities.</title>
        <authorList>
            <consortium name="Tick Genome and Microbiome Consortium (TIGMIC)"/>
            <person name="Jia N."/>
            <person name="Wang J."/>
            <person name="Shi W."/>
            <person name="Du L."/>
            <person name="Sun Y."/>
            <person name="Zhan W."/>
            <person name="Jiang J.F."/>
            <person name="Wang Q."/>
            <person name="Zhang B."/>
            <person name="Ji P."/>
            <person name="Bell-Sakyi L."/>
            <person name="Cui X.M."/>
            <person name="Yuan T.T."/>
            <person name="Jiang B.G."/>
            <person name="Yang W.F."/>
            <person name="Lam T.T."/>
            <person name="Chang Q.C."/>
            <person name="Ding S.J."/>
            <person name="Wang X.J."/>
            <person name="Zhu J.G."/>
            <person name="Ruan X.D."/>
            <person name="Zhao L."/>
            <person name="Wei J.T."/>
            <person name="Ye R.Z."/>
            <person name="Que T.C."/>
            <person name="Du C.H."/>
            <person name="Zhou Y.H."/>
            <person name="Cheng J.X."/>
            <person name="Dai P.F."/>
            <person name="Guo W.B."/>
            <person name="Han X.H."/>
            <person name="Huang E.J."/>
            <person name="Li L.F."/>
            <person name="Wei W."/>
            <person name="Gao Y.C."/>
            <person name="Liu J.Z."/>
            <person name="Shao H.Z."/>
            <person name="Wang X."/>
            <person name="Wang C.C."/>
            <person name="Yang T.C."/>
            <person name="Huo Q.B."/>
            <person name="Li W."/>
            <person name="Chen H.Y."/>
            <person name="Chen S.E."/>
            <person name="Zhou L.G."/>
            <person name="Ni X.B."/>
            <person name="Tian J.H."/>
            <person name="Sheng Y."/>
            <person name="Liu T."/>
            <person name="Pan Y.S."/>
            <person name="Xia L.Y."/>
            <person name="Li J."/>
            <person name="Zhao F."/>
            <person name="Cao W.C."/>
        </authorList>
    </citation>
    <scope>NUCLEOTIDE SEQUENCE</scope>
    <source>
        <strain evidence="1">Rsan-2018</strain>
    </source>
</reference>
<organism evidence="1 2">
    <name type="scientific">Rhipicephalus sanguineus</name>
    <name type="common">Brown dog tick</name>
    <name type="synonym">Ixodes sanguineus</name>
    <dbReference type="NCBI Taxonomy" id="34632"/>
    <lineage>
        <taxon>Eukaryota</taxon>
        <taxon>Metazoa</taxon>
        <taxon>Ecdysozoa</taxon>
        <taxon>Arthropoda</taxon>
        <taxon>Chelicerata</taxon>
        <taxon>Arachnida</taxon>
        <taxon>Acari</taxon>
        <taxon>Parasitiformes</taxon>
        <taxon>Ixodida</taxon>
        <taxon>Ixodoidea</taxon>
        <taxon>Ixodidae</taxon>
        <taxon>Rhipicephalinae</taxon>
        <taxon>Rhipicephalus</taxon>
        <taxon>Rhipicephalus</taxon>
    </lineage>
</organism>
<dbReference type="VEuPathDB" id="VectorBase:RSAN_049228"/>
<protein>
    <submittedName>
        <fullName evidence="1">Uncharacterized protein</fullName>
    </submittedName>
</protein>
<dbReference type="EMBL" id="JABSTV010001245">
    <property type="protein sequence ID" value="KAH7983719.1"/>
    <property type="molecule type" value="Genomic_DNA"/>
</dbReference>
<evidence type="ECO:0000313" key="2">
    <source>
        <dbReference type="Proteomes" id="UP000821837"/>
    </source>
</evidence>
<gene>
    <name evidence="1" type="ORF">HPB52_013876</name>
</gene>
<accession>A0A9D4TAB4</accession>
<dbReference type="VEuPathDB" id="VectorBase:RSAN_027856"/>
<evidence type="ECO:0000313" key="1">
    <source>
        <dbReference type="EMBL" id="KAH7983719.1"/>
    </source>
</evidence>
<keyword evidence="2" id="KW-1185">Reference proteome</keyword>
<dbReference type="AlphaFoldDB" id="A0A9D4TAB4"/>
<sequence length="285" mass="32124">MTQNFELEKRRPSANIAKTTPRDVSVFQVCRTCMQSIRRDRMPNFSTRNGRLLNSDSGQFAIKGPIANVPVNVNTTVQMLPRDDEEDQALFIHIKRRMIYKCGMVNTDDLRPCLAFLKQSTLYRYYGIRISREQMDKVCENLAEPSNENGEHVDYPEDNDNPMETSSAMSLGQQTLVIDDSNVLVIAPGEGVTPLNIAYDEHAEELSFPQIYLGEPRNINPTSKPSVYTMASSECRRTDRRGAAAYHVLYVAAKVMGTRTALSANVFFKNMTGMGVVTKAHLEDR</sequence>
<proteinExistence type="predicted"/>